<evidence type="ECO:0000313" key="3">
    <source>
        <dbReference type="Proteomes" id="UP000184292"/>
    </source>
</evidence>
<feature type="transmembrane region" description="Helical" evidence="1">
    <location>
        <begin position="38"/>
        <end position="59"/>
    </location>
</feature>
<gene>
    <name evidence="2" type="ORF">SAMN05444417_1262</name>
</gene>
<protein>
    <submittedName>
        <fullName evidence="2">Uncharacterized protein</fullName>
    </submittedName>
</protein>
<keyword evidence="1" id="KW-0472">Membrane</keyword>
<evidence type="ECO:0000256" key="1">
    <source>
        <dbReference type="SAM" id="Phobius"/>
    </source>
</evidence>
<evidence type="ECO:0000313" key="2">
    <source>
        <dbReference type="EMBL" id="SHI62063.1"/>
    </source>
</evidence>
<dbReference type="STRING" id="1447782.SAMN05444417_1262"/>
<reference evidence="2 3" key="1">
    <citation type="submission" date="2016-11" db="EMBL/GenBank/DDBJ databases">
        <authorList>
            <person name="Jaros S."/>
            <person name="Januszkiewicz K."/>
            <person name="Wedrychowicz H."/>
        </authorList>
    </citation>
    <scope>NUCLEOTIDE SEQUENCE [LARGE SCALE GENOMIC DNA]</scope>
    <source>
        <strain evidence="2 3">DSM 100565</strain>
    </source>
</reference>
<dbReference type="RefSeq" id="WP_073326993.1">
    <property type="nucleotide sequence ID" value="NZ_FQYO01000002.1"/>
</dbReference>
<dbReference type="Proteomes" id="UP000184292">
    <property type="component" value="Unassembled WGS sequence"/>
</dbReference>
<sequence length="68" mass="6880">MSGREILHWAPALLGGAAIVAVHPALRAEEGASIALDFAGAVVLPAGIFLAVIGAVGMLRGLLAPPRW</sequence>
<name>A0A1M6CMB1_9RHOB</name>
<feature type="transmembrane region" description="Helical" evidence="1">
    <location>
        <begin position="6"/>
        <end position="26"/>
    </location>
</feature>
<proteinExistence type="predicted"/>
<keyword evidence="3" id="KW-1185">Reference proteome</keyword>
<keyword evidence="1" id="KW-0812">Transmembrane</keyword>
<accession>A0A1M6CMB1</accession>
<dbReference type="AlphaFoldDB" id="A0A1M6CMB1"/>
<dbReference type="EMBL" id="FQYO01000002">
    <property type="protein sequence ID" value="SHI62063.1"/>
    <property type="molecule type" value="Genomic_DNA"/>
</dbReference>
<keyword evidence="1" id="KW-1133">Transmembrane helix</keyword>
<organism evidence="2 3">
    <name type="scientific">Wenxinia saemankumensis</name>
    <dbReference type="NCBI Taxonomy" id="1447782"/>
    <lineage>
        <taxon>Bacteria</taxon>
        <taxon>Pseudomonadati</taxon>
        <taxon>Pseudomonadota</taxon>
        <taxon>Alphaproteobacteria</taxon>
        <taxon>Rhodobacterales</taxon>
        <taxon>Roseobacteraceae</taxon>
        <taxon>Wenxinia</taxon>
    </lineage>
</organism>